<dbReference type="OrthoDB" id="2426767at2759"/>
<organism evidence="2 3">
    <name type="scientific">Glomus cerebriforme</name>
    <dbReference type="NCBI Taxonomy" id="658196"/>
    <lineage>
        <taxon>Eukaryota</taxon>
        <taxon>Fungi</taxon>
        <taxon>Fungi incertae sedis</taxon>
        <taxon>Mucoromycota</taxon>
        <taxon>Glomeromycotina</taxon>
        <taxon>Glomeromycetes</taxon>
        <taxon>Glomerales</taxon>
        <taxon>Glomeraceae</taxon>
        <taxon>Glomus</taxon>
    </lineage>
</organism>
<protein>
    <submittedName>
        <fullName evidence="2">Uncharacterized protein</fullName>
    </submittedName>
</protein>
<keyword evidence="3" id="KW-1185">Reference proteome</keyword>
<name>A0A397S0G3_9GLOM</name>
<dbReference type="EMBL" id="QKYT01001311">
    <property type="protein sequence ID" value="RIA79418.1"/>
    <property type="molecule type" value="Genomic_DNA"/>
</dbReference>
<dbReference type="AlphaFoldDB" id="A0A397S0G3"/>
<evidence type="ECO:0000313" key="3">
    <source>
        <dbReference type="Proteomes" id="UP000265703"/>
    </source>
</evidence>
<evidence type="ECO:0000256" key="1">
    <source>
        <dbReference type="SAM" id="Phobius"/>
    </source>
</evidence>
<keyword evidence="1" id="KW-0472">Membrane</keyword>
<gene>
    <name evidence="2" type="ORF">C1645_840738</name>
</gene>
<feature type="transmembrane region" description="Helical" evidence="1">
    <location>
        <begin position="187"/>
        <end position="209"/>
    </location>
</feature>
<keyword evidence="1" id="KW-0812">Transmembrane</keyword>
<accession>A0A397S0G3</accession>
<evidence type="ECO:0000313" key="2">
    <source>
        <dbReference type="EMBL" id="RIA79418.1"/>
    </source>
</evidence>
<sequence length="259" mass="30822">MNYTKKLYQVLIIKKVFPKPTLPLPNYESFKLIDEWTSYIIDNKKCLLKYGVELLSFAIKEHNLDLIDKIYKKCLLNFKEDLQNDKMFLSVITSTIPLLNEYYPEYTLKYSFETSMIIDSHSYNIERQNNNLHLYTQNLQIINLTKSILWTKYFEPHEIKYEYGRVYVVGYNGEALINFKWNTYGKYYYTIIWISFMALLGCFTAAATISQQYLDDNTRNQLFIASIVLGFIYLSFEIRQIIYDPIEWIKAVFGNDLVI</sequence>
<comment type="caution">
    <text evidence="2">The sequence shown here is derived from an EMBL/GenBank/DDBJ whole genome shotgun (WGS) entry which is preliminary data.</text>
</comment>
<feature type="transmembrane region" description="Helical" evidence="1">
    <location>
        <begin position="221"/>
        <end position="238"/>
    </location>
</feature>
<dbReference type="Proteomes" id="UP000265703">
    <property type="component" value="Unassembled WGS sequence"/>
</dbReference>
<proteinExistence type="predicted"/>
<reference evidence="2 3" key="1">
    <citation type="submission" date="2018-06" db="EMBL/GenBank/DDBJ databases">
        <title>Comparative genomics reveals the genomic features of Rhizophagus irregularis, R. cerebriforme, R. diaphanum and Gigaspora rosea, and their symbiotic lifestyle signature.</title>
        <authorList>
            <person name="Morin E."/>
            <person name="San Clemente H."/>
            <person name="Chen E.C.H."/>
            <person name="De La Providencia I."/>
            <person name="Hainaut M."/>
            <person name="Kuo A."/>
            <person name="Kohler A."/>
            <person name="Murat C."/>
            <person name="Tang N."/>
            <person name="Roy S."/>
            <person name="Loubradou J."/>
            <person name="Henrissat B."/>
            <person name="Grigoriev I.V."/>
            <person name="Corradi N."/>
            <person name="Roux C."/>
            <person name="Martin F.M."/>
        </authorList>
    </citation>
    <scope>NUCLEOTIDE SEQUENCE [LARGE SCALE GENOMIC DNA]</scope>
    <source>
        <strain evidence="2 3">DAOM 227022</strain>
    </source>
</reference>
<keyword evidence="1" id="KW-1133">Transmembrane helix</keyword>